<sequence length="196" mass="21788">MKRWICLASAALLPALISACDAQPTRRDDAAATQRKPMKASITYLHLLRKTPFFTSLSTPQLRLTISHSREWEAEAGTVIAQCQDDSVTSPDIWILLDGGWRLEHDGHSYPAGHADAGKWFSARQVTGGCRLVTTEHSYVMLITRADFDDMLAQGFAFDKHLAEGYRYYREIFADVPAATRPGSSRDSDQAGLDAR</sequence>
<organism evidence="2 3">
    <name type="scientific">Cupriavidus lacunae</name>
    <dbReference type="NCBI Taxonomy" id="2666307"/>
    <lineage>
        <taxon>Bacteria</taxon>
        <taxon>Pseudomonadati</taxon>
        <taxon>Pseudomonadota</taxon>
        <taxon>Betaproteobacteria</taxon>
        <taxon>Burkholderiales</taxon>
        <taxon>Burkholderiaceae</taxon>
        <taxon>Cupriavidus</taxon>
    </lineage>
</organism>
<dbReference type="RefSeq" id="WP_115214449.1">
    <property type="nucleotide sequence ID" value="NZ_QKWJ01000046.1"/>
</dbReference>
<gene>
    <name evidence="2" type="ORF">DN412_27385</name>
</gene>
<accession>A0A370NNM9</accession>
<feature type="chain" id="PRO_5016760788" description="Cyclic nucleotide-binding domain-containing protein" evidence="1">
    <location>
        <begin position="23"/>
        <end position="196"/>
    </location>
</feature>
<keyword evidence="3" id="KW-1185">Reference proteome</keyword>
<name>A0A370NNM9_9BURK</name>
<feature type="signal peptide" evidence="1">
    <location>
        <begin position="1"/>
        <end position="22"/>
    </location>
</feature>
<dbReference type="InterPro" id="IPR018490">
    <property type="entry name" value="cNMP-bd_dom_sf"/>
</dbReference>
<dbReference type="AlphaFoldDB" id="A0A370NNM9"/>
<evidence type="ECO:0000256" key="1">
    <source>
        <dbReference type="SAM" id="SignalP"/>
    </source>
</evidence>
<evidence type="ECO:0008006" key="4">
    <source>
        <dbReference type="Google" id="ProtNLM"/>
    </source>
</evidence>
<evidence type="ECO:0000313" key="3">
    <source>
        <dbReference type="Proteomes" id="UP000255165"/>
    </source>
</evidence>
<evidence type="ECO:0000313" key="2">
    <source>
        <dbReference type="EMBL" id="RDK07221.1"/>
    </source>
</evidence>
<dbReference type="Gene3D" id="2.60.120.10">
    <property type="entry name" value="Jelly Rolls"/>
    <property type="match status" value="1"/>
</dbReference>
<reference evidence="3" key="1">
    <citation type="submission" date="2018-06" db="EMBL/GenBank/DDBJ databases">
        <authorList>
            <person name="Feng T."/>
            <person name="Jeon C.O."/>
        </authorList>
    </citation>
    <scope>NUCLEOTIDE SEQUENCE [LARGE SCALE GENOMIC DNA]</scope>
    <source>
        <strain evidence="3">S23</strain>
    </source>
</reference>
<dbReference type="InterPro" id="IPR014710">
    <property type="entry name" value="RmlC-like_jellyroll"/>
</dbReference>
<dbReference type="EMBL" id="QKWJ01000046">
    <property type="protein sequence ID" value="RDK07221.1"/>
    <property type="molecule type" value="Genomic_DNA"/>
</dbReference>
<proteinExistence type="predicted"/>
<keyword evidence="1" id="KW-0732">Signal</keyword>
<dbReference type="SUPFAM" id="SSF51206">
    <property type="entry name" value="cAMP-binding domain-like"/>
    <property type="match status" value="1"/>
</dbReference>
<dbReference type="PROSITE" id="PS51257">
    <property type="entry name" value="PROKAR_LIPOPROTEIN"/>
    <property type="match status" value="1"/>
</dbReference>
<comment type="caution">
    <text evidence="2">The sequence shown here is derived from an EMBL/GenBank/DDBJ whole genome shotgun (WGS) entry which is preliminary data.</text>
</comment>
<protein>
    <recommendedName>
        <fullName evidence="4">Cyclic nucleotide-binding domain-containing protein</fullName>
    </recommendedName>
</protein>
<dbReference type="Proteomes" id="UP000255165">
    <property type="component" value="Unassembled WGS sequence"/>
</dbReference>